<protein>
    <submittedName>
        <fullName evidence="2">Uncharacterized protein</fullName>
    </submittedName>
</protein>
<sequence length="207" mass="22258">MAGALGGDHDHVQIFTRHDLVVVHVEAVGESQGCALLDVGLDVFLVHLRDVLVRQQDHDEVCSLDRLIDFLDLQAGSLGLVPRRATLAHGDGDLDAGIVQVLGVGVALRAIADDGDLLALDQGEVGVLVVINFHVFPFRYQGQSMRAADMINVGRPTAKRGRVQSLSTRSPRPMPQTPDRTVSRISPASMAPMKASSLDWLPVSSMT</sequence>
<accession>A0A645G4E7</accession>
<feature type="region of interest" description="Disordered" evidence="1">
    <location>
        <begin position="158"/>
        <end position="190"/>
    </location>
</feature>
<organism evidence="2">
    <name type="scientific">bioreactor metagenome</name>
    <dbReference type="NCBI Taxonomy" id="1076179"/>
    <lineage>
        <taxon>unclassified sequences</taxon>
        <taxon>metagenomes</taxon>
        <taxon>ecological metagenomes</taxon>
    </lineage>
</organism>
<evidence type="ECO:0000313" key="2">
    <source>
        <dbReference type="EMBL" id="MPN21525.1"/>
    </source>
</evidence>
<name>A0A645G4E7_9ZZZZ</name>
<gene>
    <name evidence="2" type="ORF">SDC9_168905</name>
</gene>
<dbReference type="EMBL" id="VSSQ01069528">
    <property type="protein sequence ID" value="MPN21525.1"/>
    <property type="molecule type" value="Genomic_DNA"/>
</dbReference>
<proteinExistence type="predicted"/>
<dbReference type="AlphaFoldDB" id="A0A645G4E7"/>
<evidence type="ECO:0000256" key="1">
    <source>
        <dbReference type="SAM" id="MobiDB-lite"/>
    </source>
</evidence>
<reference evidence="2" key="1">
    <citation type="submission" date="2019-08" db="EMBL/GenBank/DDBJ databases">
        <authorList>
            <person name="Kucharzyk K."/>
            <person name="Murdoch R.W."/>
            <person name="Higgins S."/>
            <person name="Loffler F."/>
        </authorList>
    </citation>
    <scope>NUCLEOTIDE SEQUENCE</scope>
</reference>
<comment type="caution">
    <text evidence="2">The sequence shown here is derived from an EMBL/GenBank/DDBJ whole genome shotgun (WGS) entry which is preliminary data.</text>
</comment>